<sequence length="172" mass="19938">MNAIQFFQWGGYQSDITISFADNANYSKFRNFSPRRVFFLADPVDGGSQIRFPVGLVNNSKENPYKWSLNFKVDLSEKYRNTNAILKGIEIKGDFDTSVKMTNYDSNAGIFVNKKKYYEANKSGFGKPSYSTFQVENRDTLKMYFYNYYGVYTFIKNLNNSLLEIVIPKVDD</sequence>
<gene>
    <name evidence="1" type="ORF">NCTC11546_01141</name>
</gene>
<dbReference type="AlphaFoldDB" id="A0A2X2R9P8"/>
<name>A0A2X2R9P8_CAPOC</name>
<accession>A0A2X2R9P8</accession>
<dbReference type="EMBL" id="UARG01000017">
    <property type="protein sequence ID" value="SQA77916.1"/>
    <property type="molecule type" value="Genomic_DNA"/>
</dbReference>
<organism evidence="1 2">
    <name type="scientific">Capnocytophaga ochracea</name>
    <dbReference type="NCBI Taxonomy" id="1018"/>
    <lineage>
        <taxon>Bacteria</taxon>
        <taxon>Pseudomonadati</taxon>
        <taxon>Bacteroidota</taxon>
        <taxon>Flavobacteriia</taxon>
        <taxon>Flavobacteriales</taxon>
        <taxon>Flavobacteriaceae</taxon>
        <taxon>Capnocytophaga</taxon>
    </lineage>
</organism>
<dbReference type="RefSeq" id="WP_128091265.1">
    <property type="nucleotide sequence ID" value="NZ_UARG01000017.1"/>
</dbReference>
<evidence type="ECO:0000313" key="1">
    <source>
        <dbReference type="EMBL" id="SQA77916.1"/>
    </source>
</evidence>
<protein>
    <submittedName>
        <fullName evidence="1">Uncharacterized protein</fullName>
    </submittedName>
</protein>
<proteinExistence type="predicted"/>
<dbReference type="Proteomes" id="UP000249891">
    <property type="component" value="Unassembled WGS sequence"/>
</dbReference>
<reference evidence="1 2" key="1">
    <citation type="submission" date="2018-06" db="EMBL/GenBank/DDBJ databases">
        <authorList>
            <consortium name="Pathogen Informatics"/>
            <person name="Doyle S."/>
        </authorList>
    </citation>
    <scope>NUCLEOTIDE SEQUENCE [LARGE SCALE GENOMIC DNA]</scope>
    <source>
        <strain evidence="1 2">NCTC11546</strain>
    </source>
</reference>
<evidence type="ECO:0000313" key="2">
    <source>
        <dbReference type="Proteomes" id="UP000249891"/>
    </source>
</evidence>